<dbReference type="SUPFAM" id="SSF48173">
    <property type="entry name" value="Cryptochrome/photolyase FAD-binding domain"/>
    <property type="match status" value="1"/>
</dbReference>
<feature type="compositionally biased region" description="Low complexity" evidence="6">
    <location>
        <begin position="33"/>
        <end position="44"/>
    </location>
</feature>
<evidence type="ECO:0000256" key="4">
    <source>
        <dbReference type="PIRSR" id="PIRSR602081-1"/>
    </source>
</evidence>
<evidence type="ECO:0000256" key="1">
    <source>
        <dbReference type="ARBA" id="ARBA00005862"/>
    </source>
</evidence>
<evidence type="ECO:0000313" key="8">
    <source>
        <dbReference type="EMBL" id="KAK4526164.1"/>
    </source>
</evidence>
<dbReference type="SUPFAM" id="SSF52425">
    <property type="entry name" value="Cryptochrome/photolyase, N-terminal domain"/>
    <property type="match status" value="1"/>
</dbReference>
<dbReference type="InterPro" id="IPR005101">
    <property type="entry name" value="Cryptochr/Photolyase_FAD-bd"/>
</dbReference>
<feature type="domain" description="Photolyase/cryptochrome alpha/beta" evidence="7">
    <location>
        <begin position="110"/>
        <end position="239"/>
    </location>
</feature>
<dbReference type="Proteomes" id="UP001300502">
    <property type="component" value="Unassembled WGS sequence"/>
</dbReference>
<feature type="binding site" evidence="4">
    <location>
        <begin position="488"/>
        <end position="490"/>
    </location>
    <ligand>
        <name>FAD</name>
        <dbReference type="ChEBI" id="CHEBI:57692"/>
    </ligand>
</feature>
<evidence type="ECO:0000256" key="5">
    <source>
        <dbReference type="PIRSR" id="PIRSR602081-2"/>
    </source>
</evidence>
<feature type="compositionally biased region" description="Polar residues" evidence="6">
    <location>
        <begin position="901"/>
        <end position="913"/>
    </location>
</feature>
<evidence type="ECO:0000256" key="6">
    <source>
        <dbReference type="SAM" id="MobiDB-lite"/>
    </source>
</evidence>
<dbReference type="AlphaFoldDB" id="A0AAV9IFI7"/>
<dbReference type="InterPro" id="IPR006050">
    <property type="entry name" value="DNA_photolyase_N"/>
</dbReference>
<dbReference type="InterPro" id="IPR036155">
    <property type="entry name" value="Crypto/Photolyase_N_sf"/>
</dbReference>
<feature type="compositionally biased region" description="Basic and acidic residues" evidence="6">
    <location>
        <begin position="63"/>
        <end position="74"/>
    </location>
</feature>
<protein>
    <recommendedName>
        <fullName evidence="7">Photolyase/cryptochrome alpha/beta domain-containing protein</fullName>
    </recommendedName>
</protein>
<dbReference type="GO" id="GO:0005634">
    <property type="term" value="C:nucleus"/>
    <property type="evidence" value="ECO:0007669"/>
    <property type="project" value="TreeGrafter"/>
</dbReference>
<dbReference type="InterPro" id="IPR002081">
    <property type="entry name" value="Cryptochrome/DNA_photolyase_1"/>
</dbReference>
<dbReference type="GO" id="GO:0005737">
    <property type="term" value="C:cytoplasm"/>
    <property type="evidence" value="ECO:0007669"/>
    <property type="project" value="TreeGrafter"/>
</dbReference>
<feature type="site" description="Electron transfer via tryptophanyl radical" evidence="5">
    <location>
        <position position="475"/>
    </location>
</feature>
<evidence type="ECO:0000256" key="3">
    <source>
        <dbReference type="ARBA" id="ARBA00022827"/>
    </source>
</evidence>
<feature type="compositionally biased region" description="Polar residues" evidence="6">
    <location>
        <begin position="860"/>
        <end position="871"/>
    </location>
</feature>
<dbReference type="GO" id="GO:0032922">
    <property type="term" value="P:circadian regulation of gene expression"/>
    <property type="evidence" value="ECO:0007669"/>
    <property type="project" value="TreeGrafter"/>
</dbReference>
<name>A0AAV9IFI7_9RHOD</name>
<dbReference type="GO" id="GO:0043153">
    <property type="term" value="P:entrainment of circadian clock by photoperiod"/>
    <property type="evidence" value="ECO:0007669"/>
    <property type="project" value="TreeGrafter"/>
</dbReference>
<keyword evidence="3 4" id="KW-0274">FAD</keyword>
<feature type="region of interest" description="Disordered" evidence="6">
    <location>
        <begin position="813"/>
        <end position="933"/>
    </location>
</feature>
<evidence type="ECO:0000313" key="9">
    <source>
        <dbReference type="Proteomes" id="UP001300502"/>
    </source>
</evidence>
<dbReference type="PRINTS" id="PR00147">
    <property type="entry name" value="DNAPHOTLYASE"/>
</dbReference>
<dbReference type="GO" id="GO:0003677">
    <property type="term" value="F:DNA binding"/>
    <property type="evidence" value="ECO:0007669"/>
    <property type="project" value="TreeGrafter"/>
</dbReference>
<dbReference type="EMBL" id="JANCYU010000037">
    <property type="protein sequence ID" value="KAK4526164.1"/>
    <property type="molecule type" value="Genomic_DNA"/>
</dbReference>
<feature type="compositionally biased region" description="Basic and acidic residues" evidence="6">
    <location>
        <begin position="914"/>
        <end position="933"/>
    </location>
</feature>
<dbReference type="PANTHER" id="PTHR11455">
    <property type="entry name" value="CRYPTOCHROME"/>
    <property type="match status" value="1"/>
</dbReference>
<comment type="similarity">
    <text evidence="1">Belongs to the DNA photolyase class-1 family.</text>
</comment>
<accession>A0AAV9IFI7</accession>
<feature type="site" description="Electron transfer via tryptophanyl radical" evidence="5">
    <location>
        <position position="422"/>
    </location>
</feature>
<evidence type="ECO:0000259" key="7">
    <source>
        <dbReference type="PROSITE" id="PS51645"/>
    </source>
</evidence>
<comment type="caution">
    <text evidence="8">The sequence shown here is derived from an EMBL/GenBank/DDBJ whole genome shotgun (WGS) entry which is preliminary data.</text>
</comment>
<feature type="site" description="Electron transfer via tryptophanyl radical" evidence="5">
    <location>
        <position position="498"/>
    </location>
</feature>
<feature type="region of interest" description="Disordered" evidence="6">
    <location>
        <begin position="1"/>
        <end position="84"/>
    </location>
</feature>
<gene>
    <name evidence="8" type="ORF">GAYE_SCF20G4078</name>
</gene>
<feature type="compositionally biased region" description="Basic and acidic residues" evidence="6">
    <location>
        <begin position="872"/>
        <end position="895"/>
    </location>
</feature>
<evidence type="ECO:0000256" key="2">
    <source>
        <dbReference type="ARBA" id="ARBA00022630"/>
    </source>
</evidence>
<comment type="cofactor">
    <cofactor evidence="4">
        <name>FAD</name>
        <dbReference type="ChEBI" id="CHEBI:57692"/>
    </cofactor>
    <text evidence="4">Binds 1 FAD per subunit.</text>
</comment>
<keyword evidence="9" id="KW-1185">Reference proteome</keyword>
<dbReference type="PANTHER" id="PTHR11455:SF18">
    <property type="entry name" value="SI:CH1073-390K14.1"/>
    <property type="match status" value="1"/>
</dbReference>
<feature type="compositionally biased region" description="Polar residues" evidence="6">
    <location>
        <begin position="814"/>
        <end position="830"/>
    </location>
</feature>
<dbReference type="Pfam" id="PF00875">
    <property type="entry name" value="DNA_photolyase"/>
    <property type="match status" value="1"/>
</dbReference>
<dbReference type="Gene3D" id="3.40.50.620">
    <property type="entry name" value="HUPs"/>
    <property type="match status" value="1"/>
</dbReference>
<dbReference type="Pfam" id="PF03441">
    <property type="entry name" value="FAD_binding_7"/>
    <property type="match status" value="1"/>
</dbReference>
<dbReference type="GO" id="GO:0003904">
    <property type="term" value="F:deoxyribodipyrimidine photo-lyase activity"/>
    <property type="evidence" value="ECO:0007669"/>
    <property type="project" value="TreeGrafter"/>
</dbReference>
<dbReference type="InterPro" id="IPR036134">
    <property type="entry name" value="Crypto/Photolyase_FAD-like_sf"/>
</dbReference>
<sequence>MWTNTEGKSIKKKRHKIIAKPNLLEENKQTEDSSSLESSKGGNSIVSPKEEQGRLPIRKRYGRKDNNTEHRIVEQPESDSPVDADKYEGKAAIDETQGCSASAAKVQQESSLVWFRGHDLRIDDNPALFAALERNVPCYAIFVWSPEPFGRWYPSKPWLWWLYRSLLELERELITLGVKLLCRKGLAEEQLPIVARETGATVIFWNRAYEPVYLKTEERVISVFSGKAVSLVSFKSELLVEPWELQNENSPFFPNFHSYMRAWMLRLPPPEPVSIQKQYYASLPYESLENQVEFLDLLSKEDIEEFESKTTWKPGCREARRTLKRFLINSFDKFGEARYRRSLMGTSKLSPHLKFGELSVKRIFHIVRKRVASERENWYLYSQSAKAFLKNLCLREYAYHLLYYYPNAVDTPLQSVFNLFPWERDYSLLERWSVGHTGYPMVDAAIRELRVTGWIHNILRFLLASFLTRYLLLPWQLGAHFLYTHLIDGDLAANTLGWQWTAGCNTDSFPLSCLVNPVGMGRRYDSSGAYVRQWLPELASLPDKYIHCPWQAPEEVLSNANIVLGKTYPFPIIDASFARNRAKEALRIMKQIVDGQHLPKSPSSPTVNDVIEEWPDEVREADRALEEAPMTEQGSSALSLLPSLWQLLQHDSPPSFPATSLEHLLFNSENEDDELMLNDLSFQNEDETSYFHLENRDDSVSYMTNKLDQLTAAQSKISNFVGSYSPPMNQNQASQAFIPTWMSTPYSAQERRNYSEDIHLEPAVDTQGSNIYRRIPSTEANVLFPYQRFGENGILESVPLSFFYGSPSYRKNESYSSESRVPDATSSIPSLPSAKRKVKTAAYSPVSRADSRRKFLDLPFSTNDSSDTSSVKVEDSQEGSREQSGTKRGRQADAKRKQRVSAFSTHSCSPLSKQQERSMQSDETRRLPQTSEERRAVLESVAKDSQHEGQLFAQFLLQFYILTDNVDRRSSRDFVRVRNIKDSFHRWCPDKKKLLKIYKIKSFLSDVLNLEVTGEWDRHQHGGVRGPYVYGICPMDQSM</sequence>
<dbReference type="GO" id="GO:0071949">
    <property type="term" value="F:FAD binding"/>
    <property type="evidence" value="ECO:0007669"/>
    <property type="project" value="TreeGrafter"/>
</dbReference>
<feature type="binding site" evidence="4">
    <location>
        <position position="388"/>
    </location>
    <ligand>
        <name>FAD</name>
        <dbReference type="ChEBI" id="CHEBI:57692"/>
    </ligand>
</feature>
<dbReference type="Gene3D" id="1.10.579.10">
    <property type="entry name" value="DNA Cyclobutane Dipyrimidine Photolyase, subunit A, domain 3"/>
    <property type="match status" value="1"/>
</dbReference>
<feature type="binding site" evidence="4">
    <location>
        <begin position="346"/>
        <end position="350"/>
    </location>
    <ligand>
        <name>FAD</name>
        <dbReference type="ChEBI" id="CHEBI:57692"/>
    </ligand>
</feature>
<proteinExistence type="inferred from homology"/>
<dbReference type="InterPro" id="IPR014729">
    <property type="entry name" value="Rossmann-like_a/b/a_fold"/>
</dbReference>
<dbReference type="PROSITE" id="PS51645">
    <property type="entry name" value="PHR_CRY_ALPHA_BETA"/>
    <property type="match status" value="1"/>
</dbReference>
<organism evidence="8 9">
    <name type="scientific">Galdieria yellowstonensis</name>
    <dbReference type="NCBI Taxonomy" id="3028027"/>
    <lineage>
        <taxon>Eukaryota</taxon>
        <taxon>Rhodophyta</taxon>
        <taxon>Bangiophyceae</taxon>
        <taxon>Galdieriales</taxon>
        <taxon>Galdieriaceae</taxon>
        <taxon>Galdieria</taxon>
    </lineage>
</organism>
<keyword evidence="2 4" id="KW-0285">Flavoprotein</keyword>
<dbReference type="Gene3D" id="1.25.40.80">
    <property type="match status" value="1"/>
</dbReference>
<reference evidence="8 9" key="1">
    <citation type="submission" date="2022-07" db="EMBL/GenBank/DDBJ databases">
        <title>Genome-wide signatures of adaptation to extreme environments.</title>
        <authorList>
            <person name="Cho C.H."/>
            <person name="Yoon H.S."/>
        </authorList>
    </citation>
    <scope>NUCLEOTIDE SEQUENCE [LARGE SCALE GENOMIC DNA]</scope>
    <source>
        <strain evidence="8 9">108.79 E11</strain>
    </source>
</reference>